<proteinExistence type="inferred from homology"/>
<keyword evidence="5" id="KW-0324">Glycolysis</keyword>
<gene>
    <name evidence="7" type="ORF">Tci_001211</name>
</gene>
<dbReference type="EMBL" id="BKCJ010000053">
    <property type="protein sequence ID" value="GEU29233.1"/>
    <property type="molecule type" value="Genomic_DNA"/>
</dbReference>
<dbReference type="SUPFAM" id="SSF51569">
    <property type="entry name" value="Aldolase"/>
    <property type="match status" value="1"/>
</dbReference>
<evidence type="ECO:0000256" key="4">
    <source>
        <dbReference type="ARBA" id="ARBA00013068"/>
    </source>
</evidence>
<dbReference type="GO" id="GO:0004332">
    <property type="term" value="F:fructose-bisphosphate aldolase activity"/>
    <property type="evidence" value="ECO:0007669"/>
    <property type="project" value="UniProtKB-EC"/>
</dbReference>
<sequence length="339" mass="37290">MLPDDHEIIGMLRLLREGHEPGHDSVKVMSQVNESHMVQGSGCYWEQTRWHMREFELPEDLVKDTNEKPKDTICIVYEANVEVTRAFNSLLTALATAQSSKDASTLRKARASHKGMLAVLRIRWVKPLRRTFDLSTGGKGILAADESARTMEKRFLDIQVENNESNRRAFRELLFCTSDVLQYLSGIIISEETLNQETEKGVPFLKIMKDAGVLPGIRVDKGTVELDGTNGETITEGLNGLAIMASTSMKGSRVAVGHDYDGAVGVEGDDGGNRGGDTSSFLVSILVIRMHKKIMASTSMKGSRVAVGQDYDIVVGVEGDDDGGSRGGDRKRWCDLARD</sequence>
<dbReference type="Pfam" id="PF00274">
    <property type="entry name" value="Glycolytic"/>
    <property type="match status" value="1"/>
</dbReference>
<evidence type="ECO:0000256" key="6">
    <source>
        <dbReference type="ARBA" id="ARBA00023239"/>
    </source>
</evidence>
<comment type="caution">
    <text evidence="7">The sequence shown here is derived from an EMBL/GenBank/DDBJ whole genome shotgun (WGS) entry which is preliminary data.</text>
</comment>
<dbReference type="Gene3D" id="3.20.20.70">
    <property type="entry name" value="Aldolase class I"/>
    <property type="match status" value="1"/>
</dbReference>
<protein>
    <recommendedName>
        <fullName evidence="4">fructose-bisphosphate aldolase</fullName>
        <ecNumber evidence="4">4.1.2.13</ecNumber>
    </recommendedName>
</protein>
<evidence type="ECO:0000256" key="1">
    <source>
        <dbReference type="ARBA" id="ARBA00000441"/>
    </source>
</evidence>
<name>A0A699GHL5_TANCI</name>
<dbReference type="EC" id="4.1.2.13" evidence="4"/>
<organism evidence="7">
    <name type="scientific">Tanacetum cinerariifolium</name>
    <name type="common">Dalmatian daisy</name>
    <name type="synonym">Chrysanthemum cinerariifolium</name>
    <dbReference type="NCBI Taxonomy" id="118510"/>
    <lineage>
        <taxon>Eukaryota</taxon>
        <taxon>Viridiplantae</taxon>
        <taxon>Streptophyta</taxon>
        <taxon>Embryophyta</taxon>
        <taxon>Tracheophyta</taxon>
        <taxon>Spermatophyta</taxon>
        <taxon>Magnoliopsida</taxon>
        <taxon>eudicotyledons</taxon>
        <taxon>Gunneridae</taxon>
        <taxon>Pentapetalae</taxon>
        <taxon>asterids</taxon>
        <taxon>campanulids</taxon>
        <taxon>Asterales</taxon>
        <taxon>Asteraceae</taxon>
        <taxon>Asteroideae</taxon>
        <taxon>Anthemideae</taxon>
        <taxon>Anthemidinae</taxon>
        <taxon>Tanacetum</taxon>
    </lineage>
</organism>
<evidence type="ECO:0000256" key="3">
    <source>
        <dbReference type="ARBA" id="ARBA00010387"/>
    </source>
</evidence>
<comment type="similarity">
    <text evidence="3">Belongs to the class I fructose-bisphosphate aldolase family.</text>
</comment>
<dbReference type="InterPro" id="IPR013785">
    <property type="entry name" value="Aldolase_TIM"/>
</dbReference>
<dbReference type="InterPro" id="IPR000741">
    <property type="entry name" value="FBA_I"/>
</dbReference>
<comment type="catalytic activity">
    <reaction evidence="1">
        <text>beta-D-fructose 1,6-bisphosphate = D-glyceraldehyde 3-phosphate + dihydroxyacetone phosphate</text>
        <dbReference type="Rhea" id="RHEA:14729"/>
        <dbReference type="ChEBI" id="CHEBI:32966"/>
        <dbReference type="ChEBI" id="CHEBI:57642"/>
        <dbReference type="ChEBI" id="CHEBI:59776"/>
        <dbReference type="EC" id="4.1.2.13"/>
    </reaction>
</comment>
<evidence type="ECO:0000256" key="5">
    <source>
        <dbReference type="ARBA" id="ARBA00023152"/>
    </source>
</evidence>
<comment type="pathway">
    <text evidence="2">Carbohydrate degradation; glycolysis; D-glyceraldehyde 3-phosphate and glycerone phosphate from D-glucose: step 4/4.</text>
</comment>
<evidence type="ECO:0000256" key="2">
    <source>
        <dbReference type="ARBA" id="ARBA00004714"/>
    </source>
</evidence>
<dbReference type="AlphaFoldDB" id="A0A699GHL5"/>
<accession>A0A699GHL5</accession>
<dbReference type="GO" id="GO:0006096">
    <property type="term" value="P:glycolytic process"/>
    <property type="evidence" value="ECO:0007669"/>
    <property type="project" value="UniProtKB-UniPathway"/>
</dbReference>
<keyword evidence="6" id="KW-0456">Lyase</keyword>
<reference evidence="7" key="1">
    <citation type="journal article" date="2019" name="Sci. Rep.">
        <title>Draft genome of Tanacetum cinerariifolium, the natural source of mosquito coil.</title>
        <authorList>
            <person name="Yamashiro T."/>
            <person name="Shiraishi A."/>
            <person name="Satake H."/>
            <person name="Nakayama K."/>
        </authorList>
    </citation>
    <scope>NUCLEOTIDE SEQUENCE</scope>
</reference>
<dbReference type="UniPathway" id="UPA00109">
    <property type="reaction ID" value="UER00183"/>
</dbReference>
<dbReference type="PANTHER" id="PTHR11627">
    <property type="entry name" value="FRUCTOSE-BISPHOSPHATE ALDOLASE"/>
    <property type="match status" value="1"/>
</dbReference>
<evidence type="ECO:0000313" key="7">
    <source>
        <dbReference type="EMBL" id="GEU29233.1"/>
    </source>
</evidence>